<dbReference type="GeneID" id="9065635"/>
<keyword evidence="5" id="KW-1185">Reference proteome</keyword>
<evidence type="ECO:0000256" key="2">
    <source>
        <dbReference type="ARBA" id="ARBA00023027"/>
    </source>
</evidence>
<feature type="domain" description="Aldehyde dehydrogenase" evidence="3">
    <location>
        <begin position="3"/>
        <end position="62"/>
    </location>
</feature>
<comment type="similarity">
    <text evidence="1">Belongs to the aldehyde dehydrogenase family.</text>
</comment>
<accession>C5L1V2</accession>
<dbReference type="InterPro" id="IPR015590">
    <property type="entry name" value="Aldehyde_DH_dom"/>
</dbReference>
<protein>
    <submittedName>
        <fullName evidence="4">Aldehyde dehydrogenase, putative</fullName>
    </submittedName>
</protein>
<evidence type="ECO:0000313" key="5">
    <source>
        <dbReference type="Proteomes" id="UP000007800"/>
    </source>
</evidence>
<proteinExistence type="inferred from homology"/>
<dbReference type="RefSeq" id="XP_002777475.1">
    <property type="nucleotide sequence ID" value="XM_002777429.1"/>
</dbReference>
<feature type="non-terminal residue" evidence="4">
    <location>
        <position position="74"/>
    </location>
</feature>
<reference evidence="4 5" key="1">
    <citation type="submission" date="2008-07" db="EMBL/GenBank/DDBJ databases">
        <authorList>
            <person name="El-Sayed N."/>
            <person name="Caler E."/>
            <person name="Inman J."/>
            <person name="Amedeo P."/>
            <person name="Hass B."/>
            <person name="Wortman J."/>
        </authorList>
    </citation>
    <scope>NUCLEOTIDE SEQUENCE [LARGE SCALE GENOMIC DNA]</scope>
    <source>
        <strain evidence="5">ATCC 50983 / TXsc</strain>
    </source>
</reference>
<dbReference type="Pfam" id="PF00171">
    <property type="entry name" value="Aldedh"/>
    <property type="match status" value="1"/>
</dbReference>
<dbReference type="GO" id="GO:0016620">
    <property type="term" value="F:oxidoreductase activity, acting on the aldehyde or oxo group of donors, NAD or NADP as acceptor"/>
    <property type="evidence" value="ECO:0007669"/>
    <property type="project" value="TreeGrafter"/>
</dbReference>
<dbReference type="InterPro" id="IPR016161">
    <property type="entry name" value="Ald_DH/histidinol_DH"/>
</dbReference>
<evidence type="ECO:0000256" key="1">
    <source>
        <dbReference type="ARBA" id="ARBA00009986"/>
    </source>
</evidence>
<dbReference type="SUPFAM" id="SSF53720">
    <property type="entry name" value="ALDH-like"/>
    <property type="match status" value="1"/>
</dbReference>
<dbReference type="InParanoid" id="C5L1V2"/>
<dbReference type="AlphaFoldDB" id="C5L1V2"/>
<dbReference type="EMBL" id="GG678463">
    <property type="protein sequence ID" value="EER09291.1"/>
    <property type="molecule type" value="Genomic_DNA"/>
</dbReference>
<keyword evidence="2" id="KW-0520">NAD</keyword>
<evidence type="ECO:0000259" key="3">
    <source>
        <dbReference type="Pfam" id="PF00171"/>
    </source>
</evidence>
<gene>
    <name evidence="4" type="ORF">Pmar_PMAR002648</name>
</gene>
<dbReference type="PANTHER" id="PTHR43720">
    <property type="entry name" value="2-AMINOMUCONIC SEMIALDEHYDE DEHYDROGENASE"/>
    <property type="match status" value="1"/>
</dbReference>
<organism evidence="5">
    <name type="scientific">Perkinsus marinus (strain ATCC 50983 / TXsc)</name>
    <dbReference type="NCBI Taxonomy" id="423536"/>
    <lineage>
        <taxon>Eukaryota</taxon>
        <taxon>Sar</taxon>
        <taxon>Alveolata</taxon>
        <taxon>Perkinsozoa</taxon>
        <taxon>Perkinsea</taxon>
        <taxon>Perkinsida</taxon>
        <taxon>Perkinsidae</taxon>
        <taxon>Perkinsus</taxon>
    </lineage>
</organism>
<dbReference type="Gene3D" id="3.40.605.10">
    <property type="entry name" value="Aldehyde Dehydrogenase, Chain A, domain 1"/>
    <property type="match status" value="1"/>
</dbReference>
<dbReference type="OrthoDB" id="310895at2759"/>
<dbReference type="InterPro" id="IPR016162">
    <property type="entry name" value="Ald_DH_N"/>
</dbReference>
<dbReference type="Proteomes" id="UP000007800">
    <property type="component" value="Unassembled WGS sequence"/>
</dbReference>
<dbReference type="PANTHER" id="PTHR43720:SF2">
    <property type="entry name" value="2-AMINOMUCONIC SEMIALDEHYDE DEHYDROGENASE"/>
    <property type="match status" value="1"/>
</dbReference>
<name>C5L1V2_PERM5</name>
<evidence type="ECO:0000313" key="4">
    <source>
        <dbReference type="EMBL" id="EER09291.1"/>
    </source>
</evidence>
<sequence>MSRNGRAEVLERIADLVAENKEKLAALETEDTGKPLSVSRNVDVSRVEENFRYFAAKLRVQENSCSSLKPGRLL</sequence>